<accession>A0A3D9ZD50</accession>
<evidence type="ECO:0000313" key="11">
    <source>
        <dbReference type="EMBL" id="REF95338.1"/>
    </source>
</evidence>
<evidence type="ECO:0000256" key="7">
    <source>
        <dbReference type="ARBA" id="ARBA00022777"/>
    </source>
</evidence>
<dbReference type="EMBL" id="QUMQ01000001">
    <property type="protein sequence ID" value="REF95338.1"/>
    <property type="molecule type" value="Genomic_DNA"/>
</dbReference>
<evidence type="ECO:0000256" key="2">
    <source>
        <dbReference type="ARBA" id="ARBA00000565"/>
    </source>
</evidence>
<comment type="catalytic activity">
    <reaction evidence="2">
        <text>4-amino-2-methyl-5-(phosphooxymethyl)pyrimidine + ATP = 4-amino-2-methyl-5-(diphosphooxymethyl)pyrimidine + ADP</text>
        <dbReference type="Rhea" id="RHEA:19893"/>
        <dbReference type="ChEBI" id="CHEBI:30616"/>
        <dbReference type="ChEBI" id="CHEBI:57841"/>
        <dbReference type="ChEBI" id="CHEBI:58354"/>
        <dbReference type="ChEBI" id="CHEBI:456216"/>
        <dbReference type="EC" id="2.7.4.7"/>
    </reaction>
</comment>
<gene>
    <name evidence="11" type="ORF">DFJ67_1291</name>
</gene>
<dbReference type="InterPro" id="IPR029056">
    <property type="entry name" value="Ribokinase-like"/>
</dbReference>
<dbReference type="PANTHER" id="PTHR20858:SF17">
    <property type="entry name" value="HYDROXYMETHYLPYRIMIDINE_PHOSPHOMETHYLPYRIMIDINE KINASE THI20-RELATED"/>
    <property type="match status" value="1"/>
</dbReference>
<dbReference type="AlphaFoldDB" id="A0A3D9ZD50"/>
<evidence type="ECO:0000256" key="5">
    <source>
        <dbReference type="ARBA" id="ARBA00022679"/>
    </source>
</evidence>
<evidence type="ECO:0000256" key="8">
    <source>
        <dbReference type="ARBA" id="ARBA00022840"/>
    </source>
</evidence>
<comment type="caution">
    <text evidence="11">The sequence shown here is derived from an EMBL/GenBank/DDBJ whole genome shotgun (WGS) entry which is preliminary data.</text>
</comment>
<evidence type="ECO:0000256" key="6">
    <source>
        <dbReference type="ARBA" id="ARBA00022741"/>
    </source>
</evidence>
<evidence type="ECO:0000256" key="1">
    <source>
        <dbReference type="ARBA" id="ARBA00000151"/>
    </source>
</evidence>
<feature type="domain" description="Pyridoxamine kinase/Phosphomethylpyrimidine kinase" evidence="10">
    <location>
        <begin position="13"/>
        <end position="256"/>
    </location>
</feature>
<dbReference type="GO" id="GO:0009229">
    <property type="term" value="P:thiamine diphosphate biosynthetic process"/>
    <property type="evidence" value="ECO:0007669"/>
    <property type="project" value="UniProtKB-UniPathway"/>
</dbReference>
<keyword evidence="8" id="KW-0067">ATP-binding</keyword>
<keyword evidence="12" id="KW-1185">Reference proteome</keyword>
<dbReference type="CDD" id="cd01169">
    <property type="entry name" value="HMPP_kinase"/>
    <property type="match status" value="1"/>
</dbReference>
<sequence length="268" mass="27374">MTPLAVLAIGGSDSSGGSGLQADLKVFAAMRLYGAFVATSVTAQNTRGVQDVFELPGNVVSAQLSAVLDDMPIAAVKVGMLATAEAAAAVTAKARAGVLPKLVVDPVLESAAGRRRGVITALERLLPYAAVATPNREEASALVGWQVSTPADMAGAAAQIASNGPTYVVVTGGDMVAGEEAVDAVWTDAGARFLRYPRVQTRNSRGTGCTFSAAITARLAQGDDVLEALVAAKEYVARGLVGARDWKLGNGSGPLNHFGWPSFAAFSA</sequence>
<organism evidence="11 12">
    <name type="scientific">Asanoa ferruginea</name>
    <dbReference type="NCBI Taxonomy" id="53367"/>
    <lineage>
        <taxon>Bacteria</taxon>
        <taxon>Bacillati</taxon>
        <taxon>Actinomycetota</taxon>
        <taxon>Actinomycetes</taxon>
        <taxon>Micromonosporales</taxon>
        <taxon>Micromonosporaceae</taxon>
        <taxon>Asanoa</taxon>
    </lineage>
</organism>
<comment type="pathway">
    <text evidence="4">Cofactor biosynthesis; thiamine diphosphate biosynthesis; 4-amino-2-methyl-5-diphosphomethylpyrimidine from 5-amino-1-(5-phospho-D-ribosyl)imidazole: step 3/3.</text>
</comment>
<evidence type="ECO:0000256" key="4">
    <source>
        <dbReference type="ARBA" id="ARBA00004769"/>
    </source>
</evidence>
<dbReference type="PANTHER" id="PTHR20858">
    <property type="entry name" value="PHOSPHOMETHYLPYRIMIDINE KINASE"/>
    <property type="match status" value="1"/>
</dbReference>
<dbReference type="GO" id="GO:0008902">
    <property type="term" value="F:hydroxymethylpyrimidine kinase activity"/>
    <property type="evidence" value="ECO:0007669"/>
    <property type="project" value="UniProtKB-EC"/>
</dbReference>
<keyword evidence="9" id="KW-0784">Thiamine biosynthesis</keyword>
<reference evidence="11 12" key="1">
    <citation type="submission" date="2018-08" db="EMBL/GenBank/DDBJ databases">
        <title>Sequencing the genomes of 1000 actinobacteria strains.</title>
        <authorList>
            <person name="Klenk H.-P."/>
        </authorList>
    </citation>
    <scope>NUCLEOTIDE SEQUENCE [LARGE SCALE GENOMIC DNA]</scope>
    <source>
        <strain evidence="11 12">DSM 44099</strain>
    </source>
</reference>
<keyword evidence="6" id="KW-0547">Nucleotide-binding</keyword>
<evidence type="ECO:0000256" key="3">
    <source>
        <dbReference type="ARBA" id="ARBA00003848"/>
    </source>
</evidence>
<dbReference type="InterPro" id="IPR013749">
    <property type="entry name" value="PM/HMP-P_kinase-1"/>
</dbReference>
<dbReference type="GO" id="GO:0008972">
    <property type="term" value="F:phosphomethylpyrimidine kinase activity"/>
    <property type="evidence" value="ECO:0007669"/>
    <property type="project" value="UniProtKB-EC"/>
</dbReference>
<dbReference type="OrthoDB" id="34166at2"/>
<evidence type="ECO:0000259" key="10">
    <source>
        <dbReference type="Pfam" id="PF08543"/>
    </source>
</evidence>
<name>A0A3D9ZD50_9ACTN</name>
<dbReference type="GO" id="GO:0009228">
    <property type="term" value="P:thiamine biosynthetic process"/>
    <property type="evidence" value="ECO:0007669"/>
    <property type="project" value="UniProtKB-KW"/>
</dbReference>
<dbReference type="NCBIfam" id="TIGR00097">
    <property type="entry name" value="HMP-P_kinase"/>
    <property type="match status" value="1"/>
</dbReference>
<comment type="catalytic activity">
    <reaction evidence="1">
        <text>4-amino-5-hydroxymethyl-2-methylpyrimidine + ATP = 4-amino-2-methyl-5-(phosphooxymethyl)pyrimidine + ADP + H(+)</text>
        <dbReference type="Rhea" id="RHEA:23096"/>
        <dbReference type="ChEBI" id="CHEBI:15378"/>
        <dbReference type="ChEBI" id="CHEBI:16892"/>
        <dbReference type="ChEBI" id="CHEBI:30616"/>
        <dbReference type="ChEBI" id="CHEBI:58354"/>
        <dbReference type="ChEBI" id="CHEBI:456216"/>
        <dbReference type="EC" id="2.7.1.49"/>
    </reaction>
</comment>
<dbReference type="RefSeq" id="WP_116067041.1">
    <property type="nucleotide sequence ID" value="NZ_BONB01000015.1"/>
</dbReference>
<evidence type="ECO:0000256" key="9">
    <source>
        <dbReference type="ARBA" id="ARBA00022977"/>
    </source>
</evidence>
<dbReference type="SUPFAM" id="SSF53613">
    <property type="entry name" value="Ribokinase-like"/>
    <property type="match status" value="1"/>
</dbReference>
<keyword evidence="5" id="KW-0808">Transferase</keyword>
<dbReference type="InterPro" id="IPR004399">
    <property type="entry name" value="HMP/HMP-P_kinase_dom"/>
</dbReference>
<keyword evidence="7 11" id="KW-0418">Kinase</keyword>
<evidence type="ECO:0000313" key="12">
    <source>
        <dbReference type="Proteomes" id="UP000256913"/>
    </source>
</evidence>
<proteinExistence type="predicted"/>
<dbReference type="GO" id="GO:0005829">
    <property type="term" value="C:cytosol"/>
    <property type="evidence" value="ECO:0007669"/>
    <property type="project" value="TreeGrafter"/>
</dbReference>
<dbReference type="FunFam" id="3.40.1190.20:FF:000003">
    <property type="entry name" value="Phosphomethylpyrimidine kinase ThiD"/>
    <property type="match status" value="1"/>
</dbReference>
<dbReference type="Proteomes" id="UP000256913">
    <property type="component" value="Unassembled WGS sequence"/>
</dbReference>
<dbReference type="UniPathway" id="UPA00060">
    <property type="reaction ID" value="UER00138"/>
</dbReference>
<dbReference type="Pfam" id="PF08543">
    <property type="entry name" value="Phos_pyr_kin"/>
    <property type="match status" value="1"/>
</dbReference>
<dbReference type="Gene3D" id="3.40.1190.20">
    <property type="match status" value="1"/>
</dbReference>
<comment type="function">
    <text evidence="3">Catalyzes the phosphorylation of hydroxymethylpyrimidine phosphate (HMP-P) to HMP-PP, and of HMP to HMP-P.</text>
</comment>
<dbReference type="GO" id="GO:0005524">
    <property type="term" value="F:ATP binding"/>
    <property type="evidence" value="ECO:0007669"/>
    <property type="project" value="UniProtKB-KW"/>
</dbReference>
<protein>
    <submittedName>
        <fullName evidence="11">Hydroxymethylpyrimidine/phosphomethylpyrimidine kinase</fullName>
    </submittedName>
</protein>